<evidence type="ECO:0000256" key="1">
    <source>
        <dbReference type="RuleBase" id="RU366020"/>
    </source>
</evidence>
<reference evidence="4" key="2">
    <citation type="journal article" date="2022" name="Microbiol. Resour. Announc.">
        <title>Whole-Genome Sequence of Entomortierella parvispora E1425, a Mucoromycotan Fungus Associated with Burkholderiaceae-Related Endosymbiotic Bacteria.</title>
        <authorList>
            <person name="Herlambang A."/>
            <person name="Guo Y."/>
            <person name="Takashima Y."/>
            <person name="Narisawa K."/>
            <person name="Ohta H."/>
            <person name="Nishizawa T."/>
        </authorList>
    </citation>
    <scope>NUCLEOTIDE SEQUENCE</scope>
    <source>
        <strain evidence="4">E1425</strain>
    </source>
</reference>
<evidence type="ECO:0000259" key="3">
    <source>
        <dbReference type="PROSITE" id="PS51746"/>
    </source>
</evidence>
<feature type="compositionally biased region" description="Low complexity" evidence="2">
    <location>
        <begin position="61"/>
        <end position="109"/>
    </location>
</feature>
<reference evidence="4" key="1">
    <citation type="submission" date="2021-11" db="EMBL/GenBank/DDBJ databases">
        <authorList>
            <person name="Herlambang A."/>
            <person name="Guo Y."/>
            <person name="Takashima Y."/>
            <person name="Nishizawa T."/>
        </authorList>
    </citation>
    <scope>NUCLEOTIDE SEQUENCE</scope>
    <source>
        <strain evidence="4">E1425</strain>
    </source>
</reference>
<dbReference type="SUPFAM" id="SSF81606">
    <property type="entry name" value="PP2C-like"/>
    <property type="match status" value="1"/>
</dbReference>
<gene>
    <name evidence="4" type="ORF">EMPS_00753</name>
</gene>
<keyword evidence="1" id="KW-0460">Magnesium</keyword>
<comment type="catalytic activity">
    <reaction evidence="1">
        <text>O-phospho-L-threonyl-[protein] + H2O = L-threonyl-[protein] + phosphate</text>
        <dbReference type="Rhea" id="RHEA:47004"/>
        <dbReference type="Rhea" id="RHEA-COMP:11060"/>
        <dbReference type="Rhea" id="RHEA-COMP:11605"/>
        <dbReference type="ChEBI" id="CHEBI:15377"/>
        <dbReference type="ChEBI" id="CHEBI:30013"/>
        <dbReference type="ChEBI" id="CHEBI:43474"/>
        <dbReference type="ChEBI" id="CHEBI:61977"/>
        <dbReference type="EC" id="3.1.3.16"/>
    </reaction>
</comment>
<dbReference type="AlphaFoldDB" id="A0A9P3LS58"/>
<sequence>MLGRNAARPFGITPARIAAVYSTARSHRIAHWITRPFGSTMHMQRYITMAPQLLVSTPNHSSLDLSSSSPLSAVSPSSLPSPSSGTCQVHTSATSLQQQQQQTHHVQPQVAPPHPTKKHAKEESNPSPSAAATAAPEVSAASGAPTTAAAPAPPVPGSAVAFNYLLAASWHPKSRQRSPFPPTRPPFPTSSSASEEDEDPEQGEGNPKWWKQKLRAGKVDAGEDAFFHVSTPSRVALGVADGVGGWSEVGVDPALFSWALMDNAEAVARLTDVDHSESKDAGAHAARSKIPLDAQSILDGAYSELVQSGKVEAGSSTACILSLCKVTGTLRASNLGDSAFLLIRDNKCIYESPSQQHFWNCPYQLTVLPPGYPGAKQHVMDMPKDAAQTSHQLQDGDVIVLATDGFWDNVFTKEAIELVERELGDIIQQSKEGKKGALSVEDTVGRVRALSQRLTNTARRFSLDQKRRTPFSQSARHIRSGGKIDDITVIVTLVRALQNQEHA</sequence>
<comment type="cofactor">
    <cofactor evidence="1">
        <name>Mn(2+)</name>
        <dbReference type="ChEBI" id="CHEBI:29035"/>
    </cofactor>
</comment>
<keyword evidence="5" id="KW-1185">Reference proteome</keyword>
<feature type="compositionally biased region" description="Pro residues" evidence="2">
    <location>
        <begin position="179"/>
        <end position="188"/>
    </location>
</feature>
<dbReference type="PANTHER" id="PTHR12320">
    <property type="entry name" value="PROTEIN PHOSPHATASE 2C"/>
    <property type="match status" value="1"/>
</dbReference>
<keyword evidence="1" id="KW-0479">Metal-binding</keyword>
<dbReference type="InterPro" id="IPR039123">
    <property type="entry name" value="PPTC7"/>
</dbReference>
<keyword evidence="1" id="KW-0464">Manganese</keyword>
<evidence type="ECO:0000313" key="4">
    <source>
        <dbReference type="EMBL" id="GJJ68407.1"/>
    </source>
</evidence>
<evidence type="ECO:0000256" key="2">
    <source>
        <dbReference type="SAM" id="MobiDB-lite"/>
    </source>
</evidence>
<dbReference type="PROSITE" id="PS51746">
    <property type="entry name" value="PPM_2"/>
    <property type="match status" value="1"/>
</dbReference>
<feature type="region of interest" description="Disordered" evidence="2">
    <location>
        <begin position="173"/>
        <end position="209"/>
    </location>
</feature>
<feature type="compositionally biased region" description="Low complexity" evidence="2">
    <location>
        <begin position="125"/>
        <end position="150"/>
    </location>
</feature>
<feature type="domain" description="PPM-type phosphatase" evidence="3">
    <location>
        <begin position="208"/>
        <end position="494"/>
    </location>
</feature>
<dbReference type="SMART" id="SM00332">
    <property type="entry name" value="PP2Cc"/>
    <property type="match status" value="1"/>
</dbReference>
<proteinExistence type="inferred from homology"/>
<dbReference type="EC" id="3.1.3.16" evidence="1"/>
<dbReference type="Gene3D" id="3.60.40.10">
    <property type="entry name" value="PPM-type phosphatase domain"/>
    <property type="match status" value="2"/>
</dbReference>
<dbReference type="InterPro" id="IPR001932">
    <property type="entry name" value="PPM-type_phosphatase-like_dom"/>
</dbReference>
<protein>
    <recommendedName>
        <fullName evidence="1">Protein phosphatase</fullName>
        <ecNumber evidence="1">3.1.3.16</ecNumber>
    </recommendedName>
</protein>
<dbReference type="OrthoDB" id="60843at2759"/>
<keyword evidence="1" id="KW-0378">Hydrolase</keyword>
<comment type="catalytic activity">
    <reaction evidence="1">
        <text>O-phospho-L-seryl-[protein] + H2O = L-seryl-[protein] + phosphate</text>
        <dbReference type="Rhea" id="RHEA:20629"/>
        <dbReference type="Rhea" id="RHEA-COMP:9863"/>
        <dbReference type="Rhea" id="RHEA-COMP:11604"/>
        <dbReference type="ChEBI" id="CHEBI:15377"/>
        <dbReference type="ChEBI" id="CHEBI:29999"/>
        <dbReference type="ChEBI" id="CHEBI:43474"/>
        <dbReference type="ChEBI" id="CHEBI:83421"/>
        <dbReference type="EC" id="3.1.3.16"/>
    </reaction>
</comment>
<dbReference type="PANTHER" id="PTHR12320:SF1">
    <property type="entry name" value="PROTEIN PHOSPHATASE PTC7 HOMOLOG"/>
    <property type="match status" value="1"/>
</dbReference>
<dbReference type="GO" id="GO:0004722">
    <property type="term" value="F:protein serine/threonine phosphatase activity"/>
    <property type="evidence" value="ECO:0007669"/>
    <property type="project" value="UniProtKB-EC"/>
</dbReference>
<dbReference type="EMBL" id="BQFW01000001">
    <property type="protein sequence ID" value="GJJ68407.1"/>
    <property type="molecule type" value="Genomic_DNA"/>
</dbReference>
<dbReference type="SMART" id="SM00331">
    <property type="entry name" value="PP2C_SIG"/>
    <property type="match status" value="1"/>
</dbReference>
<comment type="caution">
    <text evidence="4">The sequence shown here is derived from an EMBL/GenBank/DDBJ whole genome shotgun (WGS) entry which is preliminary data.</text>
</comment>
<feature type="region of interest" description="Disordered" evidence="2">
    <location>
        <begin position="58"/>
        <end position="152"/>
    </location>
</feature>
<dbReference type="InterPro" id="IPR036457">
    <property type="entry name" value="PPM-type-like_dom_sf"/>
</dbReference>
<dbReference type="GO" id="GO:0046872">
    <property type="term" value="F:metal ion binding"/>
    <property type="evidence" value="ECO:0007669"/>
    <property type="project" value="UniProtKB-UniRule"/>
</dbReference>
<organism evidence="4 5">
    <name type="scientific">Entomortierella parvispora</name>
    <dbReference type="NCBI Taxonomy" id="205924"/>
    <lineage>
        <taxon>Eukaryota</taxon>
        <taxon>Fungi</taxon>
        <taxon>Fungi incertae sedis</taxon>
        <taxon>Mucoromycota</taxon>
        <taxon>Mortierellomycotina</taxon>
        <taxon>Mortierellomycetes</taxon>
        <taxon>Mortierellales</taxon>
        <taxon>Mortierellaceae</taxon>
        <taxon>Entomortierella</taxon>
    </lineage>
</organism>
<accession>A0A9P3LS58</accession>
<comment type="cofactor">
    <cofactor evidence="1">
        <name>Mg(2+)</name>
        <dbReference type="ChEBI" id="CHEBI:18420"/>
    </cofactor>
</comment>
<keyword evidence="1" id="KW-0904">Protein phosphatase</keyword>
<dbReference type="Proteomes" id="UP000827284">
    <property type="component" value="Unassembled WGS sequence"/>
</dbReference>
<evidence type="ECO:0000313" key="5">
    <source>
        <dbReference type="Proteomes" id="UP000827284"/>
    </source>
</evidence>
<name>A0A9P3LS58_9FUNG</name>
<comment type="similarity">
    <text evidence="1">Belongs to the PP2C family.</text>
</comment>